<feature type="domain" description="RNA polymerase sigma-70 region 2" evidence="5">
    <location>
        <begin position="20"/>
        <end position="81"/>
    </location>
</feature>
<name>A0A235F8D6_9BACL</name>
<dbReference type="CDD" id="cd06171">
    <property type="entry name" value="Sigma70_r4"/>
    <property type="match status" value="1"/>
</dbReference>
<feature type="domain" description="RNA polymerase sigma factor 70 region 4 type 2" evidence="6">
    <location>
        <begin position="116"/>
        <end position="167"/>
    </location>
</feature>
<comment type="similarity">
    <text evidence="1">Belongs to the sigma-70 factor family. ECF subfamily.</text>
</comment>
<dbReference type="SUPFAM" id="SSF88659">
    <property type="entry name" value="Sigma3 and sigma4 domains of RNA polymerase sigma factors"/>
    <property type="match status" value="1"/>
</dbReference>
<dbReference type="InterPro" id="IPR007627">
    <property type="entry name" value="RNA_pol_sigma70_r2"/>
</dbReference>
<dbReference type="InterPro" id="IPR039425">
    <property type="entry name" value="RNA_pol_sigma-70-like"/>
</dbReference>
<evidence type="ECO:0000256" key="3">
    <source>
        <dbReference type="ARBA" id="ARBA00023082"/>
    </source>
</evidence>
<dbReference type="GO" id="GO:0003677">
    <property type="term" value="F:DNA binding"/>
    <property type="evidence" value="ECO:0007669"/>
    <property type="project" value="InterPro"/>
</dbReference>
<keyword evidence="3" id="KW-0731">Sigma factor</keyword>
<dbReference type="EMBL" id="NOII01000003">
    <property type="protein sequence ID" value="OYD57502.1"/>
    <property type="molecule type" value="Genomic_DNA"/>
</dbReference>
<evidence type="ECO:0000259" key="6">
    <source>
        <dbReference type="Pfam" id="PF08281"/>
    </source>
</evidence>
<evidence type="ECO:0000256" key="1">
    <source>
        <dbReference type="ARBA" id="ARBA00010641"/>
    </source>
</evidence>
<dbReference type="GO" id="GO:0016987">
    <property type="term" value="F:sigma factor activity"/>
    <property type="evidence" value="ECO:0007669"/>
    <property type="project" value="UniProtKB-KW"/>
</dbReference>
<keyword evidence="8" id="KW-1185">Reference proteome</keyword>
<evidence type="ECO:0000313" key="8">
    <source>
        <dbReference type="Proteomes" id="UP000215059"/>
    </source>
</evidence>
<protein>
    <recommendedName>
        <fullName evidence="9">RNA polymerase</fullName>
    </recommendedName>
</protein>
<dbReference type="Pfam" id="PF08281">
    <property type="entry name" value="Sigma70_r4_2"/>
    <property type="match status" value="1"/>
</dbReference>
<gene>
    <name evidence="7" type="ORF">CGZ90_12560</name>
</gene>
<dbReference type="InterPro" id="IPR013324">
    <property type="entry name" value="RNA_pol_sigma_r3/r4-like"/>
</dbReference>
<evidence type="ECO:0000313" key="7">
    <source>
        <dbReference type="EMBL" id="OYD57502.1"/>
    </source>
</evidence>
<dbReference type="InterPro" id="IPR013249">
    <property type="entry name" value="RNA_pol_sigma70_r4_t2"/>
</dbReference>
<organism evidence="7 8">
    <name type="scientific">Fictibacillus aquaticus</name>
    <dbReference type="NCBI Taxonomy" id="2021314"/>
    <lineage>
        <taxon>Bacteria</taxon>
        <taxon>Bacillati</taxon>
        <taxon>Bacillota</taxon>
        <taxon>Bacilli</taxon>
        <taxon>Bacillales</taxon>
        <taxon>Fictibacillaceae</taxon>
        <taxon>Fictibacillus</taxon>
    </lineage>
</organism>
<keyword evidence="4" id="KW-0804">Transcription</keyword>
<dbReference type="RefSeq" id="WP_094252852.1">
    <property type="nucleotide sequence ID" value="NZ_JBHLXL010000001.1"/>
</dbReference>
<evidence type="ECO:0000259" key="5">
    <source>
        <dbReference type="Pfam" id="PF04542"/>
    </source>
</evidence>
<dbReference type="Gene3D" id="1.10.1740.10">
    <property type="match status" value="1"/>
</dbReference>
<proteinExistence type="inferred from homology"/>
<evidence type="ECO:0000256" key="4">
    <source>
        <dbReference type="ARBA" id="ARBA00023163"/>
    </source>
</evidence>
<dbReference type="InterPro" id="IPR036388">
    <property type="entry name" value="WH-like_DNA-bd_sf"/>
</dbReference>
<evidence type="ECO:0008006" key="9">
    <source>
        <dbReference type="Google" id="ProtNLM"/>
    </source>
</evidence>
<dbReference type="GO" id="GO:0006352">
    <property type="term" value="P:DNA-templated transcription initiation"/>
    <property type="evidence" value="ECO:0007669"/>
    <property type="project" value="InterPro"/>
</dbReference>
<comment type="caution">
    <text evidence="7">The sequence shown here is derived from an EMBL/GenBank/DDBJ whole genome shotgun (WGS) entry which is preliminary data.</text>
</comment>
<dbReference type="Proteomes" id="UP000215059">
    <property type="component" value="Unassembled WGS sequence"/>
</dbReference>
<dbReference type="SUPFAM" id="SSF88946">
    <property type="entry name" value="Sigma2 domain of RNA polymerase sigma factors"/>
    <property type="match status" value="1"/>
</dbReference>
<keyword evidence="2" id="KW-0805">Transcription regulation</keyword>
<dbReference type="InterPro" id="IPR014284">
    <property type="entry name" value="RNA_pol_sigma-70_dom"/>
</dbReference>
<dbReference type="AlphaFoldDB" id="A0A235F8D6"/>
<reference evidence="7 8" key="1">
    <citation type="submission" date="2017-07" db="EMBL/GenBank/DDBJ databases">
        <title>Fictibacillus sp. nov. GDSW-R2A3 Genome sequencing and assembly.</title>
        <authorList>
            <person name="Mayilraj S."/>
        </authorList>
    </citation>
    <scope>NUCLEOTIDE SEQUENCE [LARGE SCALE GENOMIC DNA]</scope>
    <source>
        <strain evidence="7 8">GDSW-R2A3</strain>
    </source>
</reference>
<dbReference type="InterPro" id="IPR013325">
    <property type="entry name" value="RNA_pol_sigma_r2"/>
</dbReference>
<dbReference type="PANTHER" id="PTHR43133:SF60">
    <property type="entry name" value="RNA POLYMERASE SIGMA FACTOR SIGV"/>
    <property type="match status" value="1"/>
</dbReference>
<evidence type="ECO:0000256" key="2">
    <source>
        <dbReference type="ARBA" id="ARBA00023015"/>
    </source>
</evidence>
<dbReference type="Gene3D" id="1.10.10.10">
    <property type="entry name" value="Winged helix-like DNA-binding domain superfamily/Winged helix DNA-binding domain"/>
    <property type="match status" value="1"/>
</dbReference>
<accession>A0A235F8D6</accession>
<dbReference type="NCBIfam" id="TIGR02937">
    <property type="entry name" value="sigma70-ECF"/>
    <property type="match status" value="1"/>
</dbReference>
<dbReference type="PANTHER" id="PTHR43133">
    <property type="entry name" value="RNA POLYMERASE ECF-TYPE SIGMA FACTO"/>
    <property type="match status" value="1"/>
</dbReference>
<dbReference type="Pfam" id="PF04542">
    <property type="entry name" value="Sigma70_r2"/>
    <property type="match status" value="1"/>
</dbReference>
<sequence length="186" mass="21782">MEDQLIKRVLDGDEEAFRLLVTPYILQAKQTAYLIVHDYTLAEDAVQEALYEAFRSMHRYNPAIALFKTWFNKIVIHQAMKVTRKWSVKKWLPFFNDPEDRCTPEKLYEMKEHNKLLYEAVKKLSIKHQVVIVLHYFQEQTLKEIAATLGISEGTVKSRLFKAKEKLKNVYGEGGQDYGTALKRNV</sequence>